<evidence type="ECO:0000313" key="5">
    <source>
        <dbReference type="EMBL" id="QDU29940.1"/>
    </source>
</evidence>
<evidence type="ECO:0000313" key="6">
    <source>
        <dbReference type="Proteomes" id="UP000315017"/>
    </source>
</evidence>
<reference evidence="5 6" key="1">
    <citation type="submission" date="2019-02" db="EMBL/GenBank/DDBJ databases">
        <title>Deep-cultivation of Planctomycetes and their phenomic and genomic characterization uncovers novel biology.</title>
        <authorList>
            <person name="Wiegand S."/>
            <person name="Jogler M."/>
            <person name="Boedeker C."/>
            <person name="Pinto D."/>
            <person name="Vollmers J."/>
            <person name="Rivas-Marin E."/>
            <person name="Kohn T."/>
            <person name="Peeters S.H."/>
            <person name="Heuer A."/>
            <person name="Rast P."/>
            <person name="Oberbeckmann S."/>
            <person name="Bunk B."/>
            <person name="Jeske O."/>
            <person name="Meyerdierks A."/>
            <person name="Storesund J.E."/>
            <person name="Kallscheuer N."/>
            <person name="Luecker S."/>
            <person name="Lage O.M."/>
            <person name="Pohl T."/>
            <person name="Merkel B.J."/>
            <person name="Hornburger P."/>
            <person name="Mueller R.-W."/>
            <person name="Bruemmer F."/>
            <person name="Labrenz M."/>
            <person name="Spormann A.M."/>
            <person name="Op den Camp H."/>
            <person name="Overmann J."/>
            <person name="Amann R."/>
            <person name="Jetten M.S.M."/>
            <person name="Mascher T."/>
            <person name="Medema M.H."/>
            <person name="Devos D.P."/>
            <person name="Kaster A.-K."/>
            <person name="Ovreas L."/>
            <person name="Rohde M."/>
            <person name="Galperin M.Y."/>
            <person name="Jogler C."/>
        </authorList>
    </citation>
    <scope>NUCLEOTIDE SEQUENCE [LARGE SCALE GENOMIC DNA]</scope>
    <source>
        <strain evidence="5 6">ETA_A8</strain>
    </source>
</reference>
<keyword evidence="6" id="KW-1185">Reference proteome</keyword>
<dbReference type="AlphaFoldDB" id="A0A517YI81"/>
<evidence type="ECO:0000256" key="2">
    <source>
        <dbReference type="ARBA" id="ARBA00024446"/>
    </source>
</evidence>
<dbReference type="KEGG" id="aagg:ETAA8_50580"/>
<feature type="domain" description="BMC" evidence="4">
    <location>
        <begin position="5"/>
        <end position="89"/>
    </location>
</feature>
<organism evidence="5 6">
    <name type="scientific">Anatilimnocola aggregata</name>
    <dbReference type="NCBI Taxonomy" id="2528021"/>
    <lineage>
        <taxon>Bacteria</taxon>
        <taxon>Pseudomonadati</taxon>
        <taxon>Planctomycetota</taxon>
        <taxon>Planctomycetia</taxon>
        <taxon>Pirellulales</taxon>
        <taxon>Pirellulaceae</taxon>
        <taxon>Anatilimnocola</taxon>
    </lineage>
</organism>
<dbReference type="PANTHER" id="PTHR33941">
    <property type="entry name" value="PROPANEDIOL UTILIZATION PROTEIN PDUA"/>
    <property type="match status" value="1"/>
</dbReference>
<dbReference type="InterPro" id="IPR037233">
    <property type="entry name" value="CcmK-like_sf"/>
</dbReference>
<feature type="domain" description="BMC" evidence="4">
    <location>
        <begin position="128"/>
        <end position="212"/>
    </location>
</feature>
<dbReference type="Gene3D" id="3.30.70.1710">
    <property type="match status" value="2"/>
</dbReference>
<comment type="subcellular location">
    <subcellularLocation>
        <location evidence="1">Bacterial microcompartment</location>
    </subcellularLocation>
</comment>
<dbReference type="InterPro" id="IPR000249">
    <property type="entry name" value="BMC_dom"/>
</dbReference>
<evidence type="ECO:0000259" key="4">
    <source>
        <dbReference type="PROSITE" id="PS51930"/>
    </source>
</evidence>
<dbReference type="SUPFAM" id="SSF143414">
    <property type="entry name" value="CcmK-like"/>
    <property type="match status" value="2"/>
</dbReference>
<dbReference type="RefSeq" id="WP_202921239.1">
    <property type="nucleotide sequence ID" value="NZ_CP036274.1"/>
</dbReference>
<dbReference type="PANTHER" id="PTHR33941:SF11">
    <property type="entry name" value="BACTERIAL MICROCOMPARTMENT SHELL PROTEIN PDUJ"/>
    <property type="match status" value="1"/>
</dbReference>
<dbReference type="GO" id="GO:0031469">
    <property type="term" value="C:bacterial microcompartment"/>
    <property type="evidence" value="ECO:0007669"/>
    <property type="project" value="UniProtKB-SubCell"/>
</dbReference>
<dbReference type="InterPro" id="IPR044872">
    <property type="entry name" value="CcmK/CsoS1_BMC"/>
</dbReference>
<name>A0A517YI81_9BACT</name>
<proteinExistence type="inferred from homology"/>
<dbReference type="EMBL" id="CP036274">
    <property type="protein sequence ID" value="QDU29940.1"/>
    <property type="molecule type" value="Genomic_DNA"/>
</dbReference>
<evidence type="ECO:0000256" key="3">
    <source>
        <dbReference type="PROSITE-ProRule" id="PRU01278"/>
    </source>
</evidence>
<gene>
    <name evidence="5" type="ORF">ETAA8_50580</name>
</gene>
<evidence type="ECO:0000256" key="1">
    <source>
        <dbReference type="ARBA" id="ARBA00024322"/>
    </source>
</evidence>
<comment type="similarity">
    <text evidence="3">Belongs to the bacterial microcompartments protein family.</text>
</comment>
<sequence>MASEALGILEVTGFTPAMAALDAMEKAAGIRLVQAESNDWLGMVLKVQGDVSSVQAAIEAGKEVAERMKGKPVGTVLNRPDDRARAALISPIESSPLLQQPTVKNPNYEALGAITAQERTVSDSPSFALGFIETQGFTAVFEAIDSACKAANVEVLGKEKLGGGYITVIVKGDVAAVKAAVEAGTAKVGALGKLIAGHVIARPSAAVLALLPK</sequence>
<keyword evidence="2" id="KW-1283">Bacterial microcompartment</keyword>
<dbReference type="PROSITE" id="PS51930">
    <property type="entry name" value="BMC_2"/>
    <property type="match status" value="2"/>
</dbReference>
<dbReference type="CDD" id="cd07045">
    <property type="entry name" value="BMC_CcmK_like"/>
    <property type="match status" value="2"/>
</dbReference>
<protein>
    <recommendedName>
        <fullName evidence="4">BMC domain-containing protein</fullName>
    </recommendedName>
</protein>
<dbReference type="InterPro" id="IPR050575">
    <property type="entry name" value="BMC_shell"/>
</dbReference>
<dbReference type="SMART" id="SM00877">
    <property type="entry name" value="BMC"/>
    <property type="match status" value="2"/>
</dbReference>
<dbReference type="Pfam" id="PF00936">
    <property type="entry name" value="BMC"/>
    <property type="match status" value="2"/>
</dbReference>
<dbReference type="Proteomes" id="UP000315017">
    <property type="component" value="Chromosome"/>
</dbReference>
<accession>A0A517YI81</accession>